<dbReference type="SUPFAM" id="SSF52540">
    <property type="entry name" value="P-loop containing nucleoside triphosphate hydrolases"/>
    <property type="match status" value="1"/>
</dbReference>
<keyword evidence="4" id="KW-0067">ATP-binding</keyword>
<evidence type="ECO:0000256" key="2">
    <source>
        <dbReference type="ARBA" id="ARBA00022448"/>
    </source>
</evidence>
<dbReference type="InterPro" id="IPR050153">
    <property type="entry name" value="Metal_Ion_Import_ABC"/>
</dbReference>
<dbReference type="InterPro" id="IPR017871">
    <property type="entry name" value="ABC_transporter-like_CS"/>
</dbReference>
<reference evidence="7 8" key="1">
    <citation type="submission" date="2012-01" db="EMBL/GenBank/DDBJ databases">
        <title>The Genome Sequence of Scardovia wiggsiae F0424.</title>
        <authorList>
            <consortium name="The Broad Institute Genome Sequencing Platform"/>
            <person name="Earl A."/>
            <person name="Ward D."/>
            <person name="Feldgarden M."/>
            <person name="Gevers D."/>
            <person name="Izard J."/>
            <person name="Ganesan A."/>
            <person name="Baranova O.V."/>
            <person name="Blanton J.M."/>
            <person name="Tanner A.C."/>
            <person name="Mathney J."/>
            <person name="Dewhirst F.E."/>
            <person name="Young S.K."/>
            <person name="Zeng Q."/>
            <person name="Gargeya S."/>
            <person name="Fitzgerald M."/>
            <person name="Haas B."/>
            <person name="Abouelleil A."/>
            <person name="Alvarado L."/>
            <person name="Arachchi H.M."/>
            <person name="Berlin A."/>
            <person name="Chapman S.B."/>
            <person name="Gearin G."/>
            <person name="Goldberg J."/>
            <person name="Griggs A."/>
            <person name="Gujja S."/>
            <person name="Hansen M."/>
            <person name="Heiman D."/>
            <person name="Howarth C."/>
            <person name="Larimer J."/>
            <person name="Lui A."/>
            <person name="MacDonald P.J.P."/>
            <person name="McCowen C."/>
            <person name="Montmayeur A."/>
            <person name="Murphy C."/>
            <person name="Neiman D."/>
            <person name="Pearson M."/>
            <person name="Priest M."/>
            <person name="Roberts A."/>
            <person name="Saif S."/>
            <person name="Shea T."/>
            <person name="Sisk P."/>
            <person name="Stolte C."/>
            <person name="Sykes S."/>
            <person name="Wortman J."/>
            <person name="Nusbaum C."/>
            <person name="Birren B."/>
        </authorList>
    </citation>
    <scope>NUCLEOTIDE SEQUENCE [LARGE SCALE GENOMIC DNA]</scope>
    <source>
        <strain evidence="7 8">F0424</strain>
    </source>
</reference>
<dbReference type="HOGENOM" id="CLU_000604_1_11_11"/>
<dbReference type="InterPro" id="IPR003439">
    <property type="entry name" value="ABC_transporter-like_ATP-bd"/>
</dbReference>
<evidence type="ECO:0000256" key="5">
    <source>
        <dbReference type="SAM" id="MobiDB-lite"/>
    </source>
</evidence>
<dbReference type="Proteomes" id="UP000006415">
    <property type="component" value="Unassembled WGS sequence"/>
</dbReference>
<keyword evidence="3" id="KW-0547">Nucleotide-binding</keyword>
<dbReference type="GO" id="GO:0016887">
    <property type="term" value="F:ATP hydrolysis activity"/>
    <property type="evidence" value="ECO:0007669"/>
    <property type="project" value="InterPro"/>
</dbReference>
<dbReference type="PANTHER" id="PTHR42734">
    <property type="entry name" value="METAL TRANSPORT SYSTEM ATP-BINDING PROTEIN TM_0124-RELATED"/>
    <property type="match status" value="1"/>
</dbReference>
<dbReference type="AlphaFoldDB" id="J0LP18"/>
<accession>J0LP18</accession>
<dbReference type="eggNOG" id="COG1121">
    <property type="taxonomic scope" value="Bacteria"/>
</dbReference>
<dbReference type="RefSeq" id="WP_007147384.1">
    <property type="nucleotide sequence ID" value="NZ_AKCI01000001.1"/>
</dbReference>
<dbReference type="PROSITE" id="PS00211">
    <property type="entry name" value="ABC_TRANSPORTER_1"/>
    <property type="match status" value="1"/>
</dbReference>
<evidence type="ECO:0000313" key="8">
    <source>
        <dbReference type="Proteomes" id="UP000006415"/>
    </source>
</evidence>
<dbReference type="InterPro" id="IPR003593">
    <property type="entry name" value="AAA+_ATPase"/>
</dbReference>
<name>J0LP18_9BIFI</name>
<dbReference type="SMART" id="SM00382">
    <property type="entry name" value="AAA"/>
    <property type="match status" value="1"/>
</dbReference>
<keyword evidence="2" id="KW-0813">Transport</keyword>
<sequence length="309" mass="33262">MPVTEHPPMTPAASPAPEDCIIFQDAGIVRGKKLIWSQGSFSIPRGSVTAIVGTNGTGKTTMISVELGLLPLTRGSVKVLGLPAGAANRYIGYVPQNYDSAGDMNITVRDSVLLGLTGTVFGWHRTTKAEKDKAFEAIDYVGLSTYTGQRLSQLSGGQRQRVAIAQALVGDPQLLLLDEPLANLDISSQSSLIELLAKLNREQHITIQVVSHDLNMLLPILTGAVYLLDGHPHYSPLDGILNSDLLTHLYGTKVEVIATPQGDMFVTHNSSLEPPSRTRHDLHTSSDAARFHTGKPCSVEKTEKDGTHD</sequence>
<dbReference type="InterPro" id="IPR027417">
    <property type="entry name" value="P-loop_NTPase"/>
</dbReference>
<dbReference type="GO" id="GO:0005524">
    <property type="term" value="F:ATP binding"/>
    <property type="evidence" value="ECO:0007669"/>
    <property type="project" value="UniProtKB-KW"/>
</dbReference>
<dbReference type="EMBL" id="AGZS01000001">
    <property type="protein sequence ID" value="EJD65552.1"/>
    <property type="molecule type" value="Genomic_DNA"/>
</dbReference>
<keyword evidence="8" id="KW-1185">Reference proteome</keyword>
<dbReference type="STRING" id="857290.HMPREF9156_00316"/>
<organism evidence="7 8">
    <name type="scientific">Scardovia wiggsiae F0424</name>
    <dbReference type="NCBI Taxonomy" id="857290"/>
    <lineage>
        <taxon>Bacteria</taxon>
        <taxon>Bacillati</taxon>
        <taxon>Actinomycetota</taxon>
        <taxon>Actinomycetes</taxon>
        <taxon>Bifidobacteriales</taxon>
        <taxon>Bifidobacteriaceae</taxon>
        <taxon>Scardovia</taxon>
    </lineage>
</organism>
<feature type="compositionally biased region" description="Basic and acidic residues" evidence="5">
    <location>
        <begin position="298"/>
        <end position="309"/>
    </location>
</feature>
<evidence type="ECO:0000259" key="6">
    <source>
        <dbReference type="PROSITE" id="PS50893"/>
    </source>
</evidence>
<comment type="similarity">
    <text evidence="1">Belongs to the ABC transporter superfamily.</text>
</comment>
<evidence type="ECO:0000313" key="7">
    <source>
        <dbReference type="EMBL" id="EJD65552.1"/>
    </source>
</evidence>
<comment type="caution">
    <text evidence="7">The sequence shown here is derived from an EMBL/GenBank/DDBJ whole genome shotgun (WGS) entry which is preliminary data.</text>
</comment>
<proteinExistence type="inferred from homology"/>
<dbReference type="CDD" id="cd03235">
    <property type="entry name" value="ABC_Metallic_Cations"/>
    <property type="match status" value="1"/>
</dbReference>
<dbReference type="Gene3D" id="3.40.50.300">
    <property type="entry name" value="P-loop containing nucleotide triphosphate hydrolases"/>
    <property type="match status" value="1"/>
</dbReference>
<evidence type="ECO:0000256" key="4">
    <source>
        <dbReference type="ARBA" id="ARBA00022840"/>
    </source>
</evidence>
<evidence type="ECO:0000256" key="1">
    <source>
        <dbReference type="ARBA" id="ARBA00005417"/>
    </source>
</evidence>
<dbReference type="PANTHER" id="PTHR42734:SF5">
    <property type="entry name" value="IRON TRANSPORT SYSTEM ATP-BINDING PROTEIN HI_0361-RELATED"/>
    <property type="match status" value="1"/>
</dbReference>
<dbReference type="PROSITE" id="PS50893">
    <property type="entry name" value="ABC_TRANSPORTER_2"/>
    <property type="match status" value="1"/>
</dbReference>
<gene>
    <name evidence="7" type="ORF">HMPREF9156_00316</name>
</gene>
<feature type="domain" description="ABC transporter" evidence="6">
    <location>
        <begin position="21"/>
        <end position="254"/>
    </location>
</feature>
<evidence type="ECO:0000256" key="3">
    <source>
        <dbReference type="ARBA" id="ARBA00022741"/>
    </source>
</evidence>
<protein>
    <recommendedName>
        <fullName evidence="6">ABC transporter domain-containing protein</fullName>
    </recommendedName>
</protein>
<dbReference type="Pfam" id="PF00005">
    <property type="entry name" value="ABC_tran"/>
    <property type="match status" value="1"/>
</dbReference>
<feature type="region of interest" description="Disordered" evidence="5">
    <location>
        <begin position="269"/>
        <end position="309"/>
    </location>
</feature>